<dbReference type="PROSITE" id="PS50928">
    <property type="entry name" value="ABC_TM1"/>
    <property type="match status" value="1"/>
</dbReference>
<keyword evidence="5 8" id="KW-0812">Transmembrane</keyword>
<accession>A0ABD5Z605</accession>
<evidence type="ECO:0000256" key="7">
    <source>
        <dbReference type="ARBA" id="ARBA00023136"/>
    </source>
</evidence>
<dbReference type="CDD" id="cd06261">
    <property type="entry name" value="TM_PBP2"/>
    <property type="match status" value="1"/>
</dbReference>
<evidence type="ECO:0000256" key="3">
    <source>
        <dbReference type="ARBA" id="ARBA00022448"/>
    </source>
</evidence>
<keyword evidence="6 8" id="KW-1133">Transmembrane helix</keyword>
<gene>
    <name evidence="10" type="ORF">ACFQJ9_14645</name>
</gene>
<dbReference type="RefSeq" id="WP_279527413.1">
    <property type="nucleotide sequence ID" value="NZ_CP122312.1"/>
</dbReference>
<comment type="caution">
    <text evidence="10">The sequence shown here is derived from an EMBL/GenBank/DDBJ whole genome shotgun (WGS) entry which is preliminary data.</text>
</comment>
<keyword evidence="3 8" id="KW-0813">Transport</keyword>
<evidence type="ECO:0000256" key="1">
    <source>
        <dbReference type="ARBA" id="ARBA00004651"/>
    </source>
</evidence>
<feature type="transmembrane region" description="Helical" evidence="8">
    <location>
        <begin position="161"/>
        <end position="191"/>
    </location>
</feature>
<name>A0ABD5Z605_9EURY</name>
<evidence type="ECO:0000256" key="6">
    <source>
        <dbReference type="ARBA" id="ARBA00022989"/>
    </source>
</evidence>
<comment type="subcellular location">
    <subcellularLocation>
        <location evidence="1 8">Cell membrane</location>
        <topology evidence="1 8">Multi-pass membrane protein</topology>
    </subcellularLocation>
</comment>
<dbReference type="PANTHER" id="PTHR42929">
    <property type="entry name" value="INNER MEMBRANE ABC TRANSPORTER PERMEASE PROTEIN YDCU-RELATED-RELATED"/>
    <property type="match status" value="1"/>
</dbReference>
<dbReference type="Gene3D" id="1.10.3720.10">
    <property type="entry name" value="MetI-like"/>
    <property type="match status" value="1"/>
</dbReference>
<dbReference type="AlphaFoldDB" id="A0ABD5Z605"/>
<evidence type="ECO:0000256" key="5">
    <source>
        <dbReference type="ARBA" id="ARBA00022692"/>
    </source>
</evidence>
<keyword evidence="7 8" id="KW-0472">Membrane</keyword>
<feature type="transmembrane region" description="Helical" evidence="8">
    <location>
        <begin position="240"/>
        <end position="259"/>
    </location>
</feature>
<comment type="similarity">
    <text evidence="2">Belongs to the binding-protein-dependent transport system permease family. CysTW subfamily.</text>
</comment>
<feature type="transmembrane region" description="Helical" evidence="8">
    <location>
        <begin position="34"/>
        <end position="54"/>
    </location>
</feature>
<sequence length="309" mass="33834">MSTRNSDTASGGFTRFIPFVGERETASEFLSAPVAWLAFFLALPMGMMTAYSFLQVQNYEVVWKPTFQNYQTLLTSDIFRTYFFNTIEISVAVTILAILLGYPLAYAIAYKAKNPELWLLLVLGPFFTVYLIRAFSWMTVLGRNGAINIILLRTGLIEEPIGWLLFGKFAVIVGLVHAFLPYFVLTLYATLGGLNRDELEAARDLGASPIRAFWDVTLPQSLPGVITGSLFVFIPSFGAYVTPLILGGGTVPMLAPLLDQFMQLTLNVSKAAAGGIIMLVVVVVATTLIFRIVHLEELFSGQTEGGGGS</sequence>
<keyword evidence="11" id="KW-1185">Reference proteome</keyword>
<proteinExistence type="inferred from homology"/>
<evidence type="ECO:0000256" key="8">
    <source>
        <dbReference type="RuleBase" id="RU363032"/>
    </source>
</evidence>
<protein>
    <submittedName>
        <fullName evidence="10">ABC transporter permease</fullName>
    </submittedName>
</protein>
<evidence type="ECO:0000256" key="4">
    <source>
        <dbReference type="ARBA" id="ARBA00022475"/>
    </source>
</evidence>
<dbReference type="GO" id="GO:0005886">
    <property type="term" value="C:plasma membrane"/>
    <property type="evidence" value="ECO:0007669"/>
    <property type="project" value="UniProtKB-SubCell"/>
</dbReference>
<evidence type="ECO:0000259" key="9">
    <source>
        <dbReference type="PROSITE" id="PS50928"/>
    </source>
</evidence>
<evidence type="ECO:0000313" key="10">
    <source>
        <dbReference type="EMBL" id="MFC7200637.1"/>
    </source>
</evidence>
<evidence type="ECO:0000256" key="2">
    <source>
        <dbReference type="ARBA" id="ARBA00007069"/>
    </source>
</evidence>
<dbReference type="SUPFAM" id="SSF161098">
    <property type="entry name" value="MetI-like"/>
    <property type="match status" value="1"/>
</dbReference>
<keyword evidence="4" id="KW-1003">Cell membrane</keyword>
<feature type="transmembrane region" description="Helical" evidence="8">
    <location>
        <begin position="82"/>
        <end position="105"/>
    </location>
</feature>
<organism evidence="10 11">
    <name type="scientific">Halospeciosus flavus</name>
    <dbReference type="NCBI Taxonomy" id="3032283"/>
    <lineage>
        <taxon>Archaea</taxon>
        <taxon>Methanobacteriati</taxon>
        <taxon>Methanobacteriota</taxon>
        <taxon>Stenosarchaea group</taxon>
        <taxon>Halobacteria</taxon>
        <taxon>Halobacteriales</taxon>
        <taxon>Halobacteriaceae</taxon>
        <taxon>Halospeciosus</taxon>
    </lineage>
</organism>
<evidence type="ECO:0000313" key="11">
    <source>
        <dbReference type="Proteomes" id="UP001596447"/>
    </source>
</evidence>
<dbReference type="Proteomes" id="UP001596447">
    <property type="component" value="Unassembled WGS sequence"/>
</dbReference>
<dbReference type="InterPro" id="IPR035906">
    <property type="entry name" value="MetI-like_sf"/>
</dbReference>
<feature type="transmembrane region" description="Helical" evidence="8">
    <location>
        <begin position="271"/>
        <end position="293"/>
    </location>
</feature>
<dbReference type="EMBL" id="JBHTAR010000011">
    <property type="protein sequence ID" value="MFC7200637.1"/>
    <property type="molecule type" value="Genomic_DNA"/>
</dbReference>
<dbReference type="Pfam" id="PF00528">
    <property type="entry name" value="BPD_transp_1"/>
    <property type="match status" value="1"/>
</dbReference>
<dbReference type="PANTHER" id="PTHR42929:SF1">
    <property type="entry name" value="INNER MEMBRANE ABC TRANSPORTER PERMEASE PROTEIN YDCU-RELATED"/>
    <property type="match status" value="1"/>
</dbReference>
<dbReference type="InterPro" id="IPR000515">
    <property type="entry name" value="MetI-like"/>
</dbReference>
<feature type="domain" description="ABC transmembrane type-1" evidence="9">
    <location>
        <begin position="83"/>
        <end position="289"/>
    </location>
</feature>
<reference evidence="10 11" key="1">
    <citation type="journal article" date="2019" name="Int. J. Syst. Evol. Microbiol.">
        <title>The Global Catalogue of Microorganisms (GCM) 10K type strain sequencing project: providing services to taxonomists for standard genome sequencing and annotation.</title>
        <authorList>
            <consortium name="The Broad Institute Genomics Platform"/>
            <consortium name="The Broad Institute Genome Sequencing Center for Infectious Disease"/>
            <person name="Wu L."/>
            <person name="Ma J."/>
        </authorList>
    </citation>
    <scope>NUCLEOTIDE SEQUENCE [LARGE SCALE GENOMIC DNA]</scope>
    <source>
        <strain evidence="10 11">XZGYJ-43</strain>
    </source>
</reference>
<feature type="transmembrane region" description="Helical" evidence="8">
    <location>
        <begin position="117"/>
        <end position="141"/>
    </location>
</feature>